<dbReference type="EMBL" id="BMAW01063124">
    <property type="protein sequence ID" value="GFT38798.1"/>
    <property type="molecule type" value="Genomic_DNA"/>
</dbReference>
<sequence>MSYKEELSTLLQPYRGPYEVLAFNPTFYTMSIRGGKTTVSIGRLKSAFILPEETRRIEKDPVLMSEDEGPETTTRSDHRLKLVVRF</sequence>
<protein>
    <submittedName>
        <fullName evidence="1">Uncharacterized protein</fullName>
    </submittedName>
</protein>
<organism evidence="1 2">
    <name type="scientific">Nephila pilipes</name>
    <name type="common">Giant wood spider</name>
    <name type="synonym">Nephila maculata</name>
    <dbReference type="NCBI Taxonomy" id="299642"/>
    <lineage>
        <taxon>Eukaryota</taxon>
        <taxon>Metazoa</taxon>
        <taxon>Ecdysozoa</taxon>
        <taxon>Arthropoda</taxon>
        <taxon>Chelicerata</taxon>
        <taxon>Arachnida</taxon>
        <taxon>Araneae</taxon>
        <taxon>Araneomorphae</taxon>
        <taxon>Entelegynae</taxon>
        <taxon>Araneoidea</taxon>
        <taxon>Nephilidae</taxon>
        <taxon>Nephila</taxon>
    </lineage>
</organism>
<proteinExistence type="predicted"/>
<gene>
    <name evidence="1" type="ORF">NPIL_238711</name>
</gene>
<accession>A0A8X6NWH1</accession>
<name>A0A8X6NWH1_NEPPI</name>
<reference evidence="1" key="1">
    <citation type="submission" date="2020-08" db="EMBL/GenBank/DDBJ databases">
        <title>Multicomponent nature underlies the extraordinary mechanical properties of spider dragline silk.</title>
        <authorList>
            <person name="Kono N."/>
            <person name="Nakamura H."/>
            <person name="Mori M."/>
            <person name="Yoshida Y."/>
            <person name="Ohtoshi R."/>
            <person name="Malay A.D."/>
            <person name="Moran D.A.P."/>
            <person name="Tomita M."/>
            <person name="Numata K."/>
            <person name="Arakawa K."/>
        </authorList>
    </citation>
    <scope>NUCLEOTIDE SEQUENCE</scope>
</reference>
<dbReference type="Proteomes" id="UP000887013">
    <property type="component" value="Unassembled WGS sequence"/>
</dbReference>
<comment type="caution">
    <text evidence="1">The sequence shown here is derived from an EMBL/GenBank/DDBJ whole genome shotgun (WGS) entry which is preliminary data.</text>
</comment>
<evidence type="ECO:0000313" key="1">
    <source>
        <dbReference type="EMBL" id="GFT38798.1"/>
    </source>
</evidence>
<keyword evidence="2" id="KW-1185">Reference proteome</keyword>
<dbReference type="AlphaFoldDB" id="A0A8X6NWH1"/>
<evidence type="ECO:0000313" key="2">
    <source>
        <dbReference type="Proteomes" id="UP000887013"/>
    </source>
</evidence>